<evidence type="ECO:0000256" key="2">
    <source>
        <dbReference type="SAM" id="MobiDB-lite"/>
    </source>
</evidence>
<dbReference type="PANTHER" id="PTHR12398">
    <property type="entry name" value="PROTEIN PHOSPHATASE INHIBITOR"/>
    <property type="match status" value="1"/>
</dbReference>
<keyword evidence="5" id="KW-1185">Reference proteome</keyword>
<feature type="compositionally biased region" description="Basic and acidic residues" evidence="2">
    <location>
        <begin position="94"/>
        <end position="107"/>
    </location>
</feature>
<evidence type="ECO:0000256" key="1">
    <source>
        <dbReference type="ARBA" id="ARBA00005472"/>
    </source>
</evidence>
<dbReference type="Gene3D" id="6.10.250.1050">
    <property type="match status" value="2"/>
</dbReference>
<feature type="compositionally biased region" description="Polar residues" evidence="2">
    <location>
        <begin position="180"/>
        <end position="217"/>
    </location>
</feature>
<dbReference type="Proteomes" id="UP001634394">
    <property type="component" value="Unassembled WGS sequence"/>
</dbReference>
<feature type="region of interest" description="Disordered" evidence="2">
    <location>
        <begin position="1"/>
        <end position="129"/>
    </location>
</feature>
<dbReference type="PANTHER" id="PTHR12398:SF20">
    <property type="entry name" value="PROTEIN PHOSPHATASE 1 REGULATORY INHIBITOR SUBUNIT 2"/>
    <property type="match status" value="1"/>
</dbReference>
<feature type="compositionally biased region" description="Basic and acidic residues" evidence="2">
    <location>
        <begin position="20"/>
        <end position="35"/>
    </location>
</feature>
<dbReference type="Pfam" id="PF04979">
    <property type="entry name" value="IPP-2"/>
    <property type="match status" value="1"/>
</dbReference>
<dbReference type="EMBL" id="JBJQND010000017">
    <property type="protein sequence ID" value="KAL3842400.1"/>
    <property type="molecule type" value="Genomic_DNA"/>
</dbReference>
<protein>
    <recommendedName>
        <fullName evidence="6">Protein phosphatase inhibitor 2</fullName>
    </recommendedName>
</protein>
<gene>
    <name evidence="3" type="ORF">ACJMK2_020419</name>
    <name evidence="4" type="ORF">ACJMK2_020435</name>
</gene>
<comment type="similarity">
    <text evidence="1">Belongs to the protein phosphatase inhibitor 2 family.</text>
</comment>
<dbReference type="InterPro" id="IPR007062">
    <property type="entry name" value="PPI-2"/>
</dbReference>
<proteinExistence type="inferred from homology"/>
<feature type="compositionally biased region" description="Basic and acidic residues" evidence="2">
    <location>
        <begin position="44"/>
        <end position="56"/>
    </location>
</feature>
<reference evidence="4 5" key="1">
    <citation type="submission" date="2024-11" db="EMBL/GenBank/DDBJ databases">
        <title>Chromosome-level genome assembly of the freshwater bivalve Anodonta woodiana.</title>
        <authorList>
            <person name="Chen X."/>
        </authorList>
    </citation>
    <scope>NUCLEOTIDE SEQUENCE [LARGE SCALE GENOMIC DNA]</scope>
    <source>
        <strain evidence="4">MN2024</strain>
        <tissue evidence="4">Gills</tissue>
    </source>
</reference>
<comment type="caution">
    <text evidence="4">The sequence shown here is derived from an EMBL/GenBank/DDBJ whole genome shotgun (WGS) entry which is preliminary data.</text>
</comment>
<evidence type="ECO:0000313" key="3">
    <source>
        <dbReference type="EMBL" id="KAL3842400.1"/>
    </source>
</evidence>
<feature type="region of interest" description="Disordered" evidence="2">
    <location>
        <begin position="158"/>
        <end position="223"/>
    </location>
</feature>
<sequence length="223" mass="25603">MASPQKLPRKGILKTSSSFDKADHHSRLKETKWDEMNIIATLHPPDKDYGHMKIDEPPTPYNKYSDLEDEDENGEKAGERRGSHGGDMVDPEALESRLRGLDETDKPRQRRVSTTESSDDEEETEELKAKRMMFEQKRKLHYNEFQAVRLAQNLMEDDDDEAVNEEEKFADADDDDEENGNYQDVETEHNTLLNARNASPNSGSEENITRHQVQLSPGETLIE</sequence>
<evidence type="ECO:0008006" key="6">
    <source>
        <dbReference type="Google" id="ProtNLM"/>
    </source>
</evidence>
<accession>A0ABD3TZ87</accession>
<evidence type="ECO:0000313" key="4">
    <source>
        <dbReference type="EMBL" id="KAL3842417.1"/>
    </source>
</evidence>
<feature type="compositionally biased region" description="Basic and acidic residues" evidence="2">
    <location>
        <begin position="74"/>
        <end position="84"/>
    </location>
</feature>
<name>A0ABD3TZ87_SINWO</name>
<organism evidence="4 5">
    <name type="scientific">Sinanodonta woodiana</name>
    <name type="common">Chinese pond mussel</name>
    <name type="synonym">Anodonta woodiana</name>
    <dbReference type="NCBI Taxonomy" id="1069815"/>
    <lineage>
        <taxon>Eukaryota</taxon>
        <taxon>Metazoa</taxon>
        <taxon>Spiralia</taxon>
        <taxon>Lophotrochozoa</taxon>
        <taxon>Mollusca</taxon>
        <taxon>Bivalvia</taxon>
        <taxon>Autobranchia</taxon>
        <taxon>Heteroconchia</taxon>
        <taxon>Palaeoheterodonta</taxon>
        <taxon>Unionida</taxon>
        <taxon>Unionoidea</taxon>
        <taxon>Unionidae</taxon>
        <taxon>Unioninae</taxon>
        <taxon>Sinanodonta</taxon>
    </lineage>
</organism>
<evidence type="ECO:0000313" key="5">
    <source>
        <dbReference type="Proteomes" id="UP001634394"/>
    </source>
</evidence>
<dbReference type="EMBL" id="JBJQND010000017">
    <property type="protein sequence ID" value="KAL3842417.1"/>
    <property type="molecule type" value="Genomic_DNA"/>
</dbReference>
<dbReference type="AlphaFoldDB" id="A0ABD3TZ87"/>